<evidence type="ECO:0000313" key="4">
    <source>
        <dbReference type="EMBL" id="CAK9187569.1"/>
    </source>
</evidence>
<feature type="region of interest" description="Disordered" evidence="1">
    <location>
        <begin position="1"/>
        <end position="35"/>
    </location>
</feature>
<dbReference type="InterPro" id="IPR029058">
    <property type="entry name" value="AB_hydrolase_fold"/>
</dbReference>
<dbReference type="InterPro" id="IPR000073">
    <property type="entry name" value="AB_hydrolase_1"/>
</dbReference>
<evidence type="ECO:0000313" key="5">
    <source>
        <dbReference type="Proteomes" id="UP001642360"/>
    </source>
</evidence>
<feature type="transmembrane region" description="Helical" evidence="2">
    <location>
        <begin position="43"/>
        <end position="64"/>
    </location>
</feature>
<dbReference type="Proteomes" id="UP001642360">
    <property type="component" value="Unassembled WGS sequence"/>
</dbReference>
<name>A0ABC8V2S6_9AQUA</name>
<keyword evidence="5" id="KW-1185">Reference proteome</keyword>
<dbReference type="SUPFAM" id="SSF53474">
    <property type="entry name" value="alpha/beta-Hydrolases"/>
    <property type="match status" value="1"/>
</dbReference>
<keyword evidence="2" id="KW-0812">Transmembrane</keyword>
<evidence type="ECO:0000256" key="2">
    <source>
        <dbReference type="SAM" id="Phobius"/>
    </source>
</evidence>
<feature type="compositionally biased region" description="Low complexity" evidence="1">
    <location>
        <begin position="17"/>
        <end position="35"/>
    </location>
</feature>
<organism evidence="4 5">
    <name type="scientific">Ilex paraguariensis</name>
    <name type="common">yerba mate</name>
    <dbReference type="NCBI Taxonomy" id="185542"/>
    <lineage>
        <taxon>Eukaryota</taxon>
        <taxon>Viridiplantae</taxon>
        <taxon>Streptophyta</taxon>
        <taxon>Embryophyta</taxon>
        <taxon>Tracheophyta</taxon>
        <taxon>Spermatophyta</taxon>
        <taxon>Magnoliopsida</taxon>
        <taxon>eudicotyledons</taxon>
        <taxon>Gunneridae</taxon>
        <taxon>Pentapetalae</taxon>
        <taxon>asterids</taxon>
        <taxon>campanulids</taxon>
        <taxon>Aquifoliales</taxon>
        <taxon>Aquifoliaceae</taxon>
        <taxon>Ilex</taxon>
    </lineage>
</organism>
<protein>
    <recommendedName>
        <fullName evidence="3">AB hydrolase-1 domain-containing protein</fullName>
    </recommendedName>
</protein>
<feature type="compositionally biased region" description="Basic and acidic residues" evidence="1">
    <location>
        <begin position="454"/>
        <end position="466"/>
    </location>
</feature>
<dbReference type="PANTHER" id="PTHR43329">
    <property type="entry name" value="EPOXIDE HYDROLASE"/>
    <property type="match status" value="1"/>
</dbReference>
<feature type="region of interest" description="Disordered" evidence="1">
    <location>
        <begin position="440"/>
        <end position="467"/>
    </location>
</feature>
<dbReference type="GO" id="GO:0016787">
    <property type="term" value="F:hydrolase activity"/>
    <property type="evidence" value="ECO:0007669"/>
    <property type="project" value="UniProtKB-ARBA"/>
</dbReference>
<dbReference type="Pfam" id="PF00561">
    <property type="entry name" value="Abhydrolase_1"/>
    <property type="match status" value="1"/>
</dbReference>
<reference evidence="4 5" key="1">
    <citation type="submission" date="2024-02" db="EMBL/GenBank/DDBJ databases">
        <authorList>
            <person name="Vignale AGUSTIN F."/>
            <person name="Sosa J E."/>
            <person name="Modenutti C."/>
        </authorList>
    </citation>
    <scope>NUCLEOTIDE SEQUENCE [LARGE SCALE GENOMIC DNA]</scope>
</reference>
<evidence type="ECO:0000256" key="1">
    <source>
        <dbReference type="SAM" id="MobiDB-lite"/>
    </source>
</evidence>
<comment type="caution">
    <text evidence="4">The sequence shown here is derived from an EMBL/GenBank/DDBJ whole genome shotgun (WGS) entry which is preliminary data.</text>
</comment>
<proteinExistence type="predicted"/>
<accession>A0ABC8V2S6</accession>
<feature type="compositionally biased region" description="Basic residues" evidence="1">
    <location>
        <begin position="443"/>
        <end position="453"/>
    </location>
</feature>
<feature type="domain" description="AB hydrolase-1" evidence="3">
    <location>
        <begin position="116"/>
        <end position="275"/>
    </location>
</feature>
<gene>
    <name evidence="4" type="ORF">ILEXP_LOCUS58145</name>
</gene>
<keyword evidence="2" id="KW-0472">Membrane</keyword>
<keyword evidence="2" id="KW-1133">Transmembrane helix</keyword>
<dbReference type="EMBL" id="CAUOFW020010046">
    <property type="protein sequence ID" value="CAK9187569.1"/>
    <property type="molecule type" value="Genomic_DNA"/>
</dbReference>
<dbReference type="AlphaFoldDB" id="A0ABC8V2S6"/>
<sequence length="481" mass="53363">MAVITEEQDPPKPSNNTTHKPTSSSTLTPPTTTSSDTTNPFRFWFYFTIIVSLITLLFVSLSSLTPQDPKTWFLSLPTNLRHHYSKGRTIKVQIAPSKPQVEVFSIQEGPINSDNVLIVHGLGCSSFAFQKMVNILGSKGVHAVAIDLPGSGFSDKSMVTTEENWGGGVFGRVWDMYSDIKEKGIFWGFDQLIEQGYVNYEENKVRVSKRESVKAIELGLEEMGRVLGQVIEAMGLAPVDLVLHDSALVLSANWISDNSGLVRSVMLLDSASNGTVLPLWVLEIPVVREVALGFKFVFRKVIEMCCMKSVGGSDVEAHRVLLNARDGRKAVVGMGKKLNYSFDLAEWGALDGVKDLPMQVIWSNSWSKEWNEEGGRVAKALPQATFVTHSDGRWPQEHTSDELAESIYRFLSSLPKPSRQAEEESIPEHIQMMFDEAKSIDHQHHHQHGHGGHGHHDGHDHGHEHATGYMDAYGLGHGWAS</sequence>
<dbReference type="Gene3D" id="3.40.50.1820">
    <property type="entry name" value="alpha/beta hydrolase"/>
    <property type="match status" value="1"/>
</dbReference>
<evidence type="ECO:0000259" key="3">
    <source>
        <dbReference type="Pfam" id="PF00561"/>
    </source>
</evidence>